<organism evidence="2 3">
    <name type="scientific">Macrostomum lignano</name>
    <dbReference type="NCBI Taxonomy" id="282301"/>
    <lineage>
        <taxon>Eukaryota</taxon>
        <taxon>Metazoa</taxon>
        <taxon>Spiralia</taxon>
        <taxon>Lophotrochozoa</taxon>
        <taxon>Platyhelminthes</taxon>
        <taxon>Rhabditophora</taxon>
        <taxon>Macrostomorpha</taxon>
        <taxon>Macrostomida</taxon>
        <taxon>Macrostomidae</taxon>
        <taxon>Macrostomum</taxon>
    </lineage>
</organism>
<reference evidence="2 3" key="1">
    <citation type="submission" date="2017-06" db="EMBL/GenBank/DDBJ databases">
        <title>A platform for efficient transgenesis in Macrostomum lignano, a flatworm model organism for stem cell research.</title>
        <authorList>
            <person name="Berezikov E."/>
        </authorList>
    </citation>
    <scope>NUCLEOTIDE SEQUENCE [LARGE SCALE GENOMIC DNA]</scope>
    <source>
        <strain evidence="2">DV1</strain>
        <tissue evidence="2">Whole organism</tissue>
    </source>
</reference>
<keyword evidence="3" id="KW-1185">Reference proteome</keyword>
<evidence type="ECO:0000313" key="3">
    <source>
        <dbReference type="Proteomes" id="UP000215902"/>
    </source>
</evidence>
<name>A0A267GH70_9PLAT</name>
<proteinExistence type="predicted"/>
<comment type="caution">
    <text evidence="2">The sequence shown here is derived from an EMBL/GenBank/DDBJ whole genome shotgun (WGS) entry which is preliminary data.</text>
</comment>
<evidence type="ECO:0000256" key="1">
    <source>
        <dbReference type="SAM" id="SignalP"/>
    </source>
</evidence>
<protein>
    <submittedName>
        <fullName evidence="2">Uncharacterized protein</fullName>
    </submittedName>
</protein>
<feature type="chain" id="PRO_5012831375" evidence="1">
    <location>
        <begin position="20"/>
        <end position="80"/>
    </location>
</feature>
<feature type="signal peptide" evidence="1">
    <location>
        <begin position="1"/>
        <end position="19"/>
    </location>
</feature>
<dbReference type="AlphaFoldDB" id="A0A267GH70"/>
<accession>A0A267GH70</accession>
<gene>
    <name evidence="2" type="ORF">BOX15_Mlig010170g2</name>
</gene>
<sequence length="80" mass="8415">MHLSQVIFLCSLLLLLTSAQSPPGPRRLLRCPAEFAVLVKPLPDNPDVQPVLTTGPVSGCRLSGSCATPSCGWTRPADCG</sequence>
<dbReference type="Proteomes" id="UP000215902">
    <property type="component" value="Unassembled WGS sequence"/>
</dbReference>
<evidence type="ECO:0000313" key="2">
    <source>
        <dbReference type="EMBL" id="PAA85390.1"/>
    </source>
</evidence>
<keyword evidence="1" id="KW-0732">Signal</keyword>
<dbReference type="EMBL" id="NIVC01000330">
    <property type="protein sequence ID" value="PAA85390.1"/>
    <property type="molecule type" value="Genomic_DNA"/>
</dbReference>